<dbReference type="InterPro" id="IPR036236">
    <property type="entry name" value="Znf_C2H2_sf"/>
</dbReference>
<feature type="compositionally biased region" description="Acidic residues" evidence="2">
    <location>
        <begin position="431"/>
        <end position="443"/>
    </location>
</feature>
<dbReference type="Pfam" id="PF16501">
    <property type="entry name" value="SCAPER_N"/>
    <property type="match status" value="1"/>
</dbReference>
<dbReference type="SUPFAM" id="SSF57667">
    <property type="entry name" value="beta-beta-alpha zinc fingers"/>
    <property type="match status" value="1"/>
</dbReference>
<feature type="domain" description="S phase cyclin A-associated protein in the endoplasmic reticulum N-terminal" evidence="4">
    <location>
        <begin position="156"/>
        <end position="246"/>
    </location>
</feature>
<dbReference type="InterPro" id="IPR013087">
    <property type="entry name" value="Znf_C2H2_type"/>
</dbReference>
<feature type="region of interest" description="Disordered" evidence="2">
    <location>
        <begin position="1685"/>
        <end position="1716"/>
    </location>
</feature>
<evidence type="ECO:0000313" key="5">
    <source>
        <dbReference type="EMBL" id="KAG5440968.1"/>
    </source>
</evidence>
<name>A0A8T1LVM8_CLOSI</name>
<feature type="region of interest" description="Disordered" evidence="2">
    <location>
        <begin position="409"/>
        <end position="444"/>
    </location>
</feature>
<dbReference type="InterPro" id="IPR032446">
    <property type="entry name" value="SCAPER_N"/>
</dbReference>
<gene>
    <name evidence="5" type="ORF">CSKR_109715</name>
</gene>
<accession>A0A8T1LVM8</accession>
<feature type="coiled-coil region" evidence="1">
    <location>
        <begin position="971"/>
        <end position="998"/>
    </location>
</feature>
<feature type="region of interest" description="Disordered" evidence="2">
    <location>
        <begin position="134"/>
        <end position="153"/>
    </location>
</feature>
<feature type="compositionally biased region" description="Polar residues" evidence="2">
    <location>
        <begin position="673"/>
        <end position="685"/>
    </location>
</feature>
<dbReference type="PANTHER" id="PTHR31434:SF2">
    <property type="entry name" value="S PHASE CYCLIN A-ASSOCIATED PROTEIN IN THE ENDOPLASMIC RETICULUM"/>
    <property type="match status" value="1"/>
</dbReference>
<evidence type="ECO:0000313" key="6">
    <source>
        <dbReference type="Proteomes" id="UP000286415"/>
    </source>
</evidence>
<dbReference type="EMBL" id="NIRI02000077">
    <property type="protein sequence ID" value="KAG5440968.1"/>
    <property type="molecule type" value="Genomic_DNA"/>
</dbReference>
<feature type="region of interest" description="Disordered" evidence="2">
    <location>
        <begin position="89"/>
        <end position="129"/>
    </location>
</feature>
<feature type="region of interest" description="Disordered" evidence="2">
    <location>
        <begin position="1560"/>
        <end position="1612"/>
    </location>
</feature>
<feature type="region of interest" description="Disordered" evidence="2">
    <location>
        <begin position="1470"/>
        <end position="1509"/>
    </location>
</feature>
<dbReference type="Proteomes" id="UP000286415">
    <property type="component" value="Unassembled WGS sequence"/>
</dbReference>
<evidence type="ECO:0000259" key="4">
    <source>
        <dbReference type="Pfam" id="PF16501"/>
    </source>
</evidence>
<feature type="region of interest" description="Disordered" evidence="2">
    <location>
        <begin position="325"/>
        <end position="362"/>
    </location>
</feature>
<reference evidence="5 6" key="1">
    <citation type="journal article" date="2018" name="Biotechnol. Adv.">
        <title>Improved genomic resources and new bioinformatic workflow for the carcinogenic parasite Clonorchis sinensis: Biotechnological implications.</title>
        <authorList>
            <person name="Wang D."/>
            <person name="Korhonen P.K."/>
            <person name="Gasser R.B."/>
            <person name="Young N.D."/>
        </authorList>
    </citation>
    <scope>NUCLEOTIDE SEQUENCE [LARGE SCALE GENOMIC DNA]</scope>
    <source>
        <strain evidence="5">Cs-k2</strain>
    </source>
</reference>
<feature type="region of interest" description="Disordered" evidence="2">
    <location>
        <begin position="532"/>
        <end position="553"/>
    </location>
</feature>
<evidence type="ECO:0000259" key="3">
    <source>
        <dbReference type="Pfam" id="PF12874"/>
    </source>
</evidence>
<dbReference type="Gene3D" id="3.30.160.60">
    <property type="entry name" value="Classic Zinc Finger"/>
    <property type="match status" value="1"/>
</dbReference>
<organism evidence="5 6">
    <name type="scientific">Clonorchis sinensis</name>
    <name type="common">Chinese liver fluke</name>
    <dbReference type="NCBI Taxonomy" id="79923"/>
    <lineage>
        <taxon>Eukaryota</taxon>
        <taxon>Metazoa</taxon>
        <taxon>Spiralia</taxon>
        <taxon>Lophotrochozoa</taxon>
        <taxon>Platyhelminthes</taxon>
        <taxon>Trematoda</taxon>
        <taxon>Digenea</taxon>
        <taxon>Opisthorchiida</taxon>
        <taxon>Opisthorchiata</taxon>
        <taxon>Opisthorchiidae</taxon>
        <taxon>Clonorchis</taxon>
    </lineage>
</organism>
<feature type="compositionally biased region" description="Polar residues" evidence="2">
    <location>
        <begin position="1499"/>
        <end position="1509"/>
    </location>
</feature>
<feature type="compositionally biased region" description="Polar residues" evidence="2">
    <location>
        <begin position="1598"/>
        <end position="1612"/>
    </location>
</feature>
<feature type="compositionally biased region" description="Low complexity" evidence="2">
    <location>
        <begin position="1470"/>
        <end position="1489"/>
    </location>
</feature>
<proteinExistence type="predicted"/>
<reference evidence="5 6" key="2">
    <citation type="journal article" date="2021" name="Genomics">
        <title>High-quality reference genome for Clonorchis sinensis.</title>
        <authorList>
            <person name="Young N.D."/>
            <person name="Stroehlein A.J."/>
            <person name="Kinkar L."/>
            <person name="Wang T."/>
            <person name="Sohn W.M."/>
            <person name="Chang B.C.H."/>
            <person name="Kaur P."/>
            <person name="Weisz D."/>
            <person name="Dudchenko O."/>
            <person name="Aiden E.L."/>
            <person name="Korhonen P.K."/>
            <person name="Gasser R.B."/>
        </authorList>
    </citation>
    <scope>NUCLEOTIDE SEQUENCE [LARGE SCALE GENOMIC DNA]</scope>
    <source>
        <strain evidence="5">Cs-k2</strain>
    </source>
</reference>
<sequence>MIDSNPSNGDNNGGQKRSAVSQWIKNKIKNEGIQARNIIKYNVPIENIHGARQSSTTQSSPAKLRITVTPNRPKPQFVEGTYHTSSWSQLTSPRCNRTLTNSTSATSPSLSLQDRATFSPNSSSTSLQDSSFHKAVSNRSMARPPVGPRSAVTARTENEYRARYWGQMLDTLRRTIDEIYSACEADESEVECKEVIMILEHSKQDFRSLIEKMNLLRQYEHADDEHRPNALAWDERTTLPGKPIMRQVLASAALAVANVDDSPYISIPLVNFTADSEVVEASGETESDHLGPGQGLSSWHLVVPKHCAKVQRLITDPTQQLTFTTLSNAATPTNRSLPPGLTPTTKYPSSIRSESELTRSGYSSTKDALFDYTGDDDDLLGSHEDVEFEMNGAEGEDEAEEVDGLSVTNLSADREPDLGNATSSCCFSEGLPEDLDDEDEGDDTTLSRDLRQLDEAIANVTTAERVLTDQLGRAQCAEAALRLRLLARDEADVDKEYSRSGSFLPSKLTASNKTAGSDLVVLRMGKLAVPRRKPAPISGRLTDPSSGDDRADHDACSRQTVSLKVNCSTPATMSSTTLVSSTNLRTVATFTDADDEVQWCGCHCHSRCAGDEANRVLINTSSPHFSWSRKADGSSDVIIPEVVHPRGAERGMRISPASAMSQPKSIERGANADVSQATHHVSSQVHDPAGPSDVLVPSESAAEIWKPRHASSPARSQQSSDILLNRTSSLGSGQHMLTPVASVNTAKGLLLLSELNAKSRVPGHGIQMHEKFSSRSRRTTNSMQELEQKQTRARILRQQHLLERSERVHELSKKVEEVHMHKRLLLHQRRSCLERRLHAAERKRKAELERRILKAHDEETKGREIAFIQTLEAEQKQHSILTKHEESRARLDELAAERRRRLEEKLGREEAAKGRRRALEASRRARLDALQARWEIRAQQLASRAEYLEHCRRAAAKAKEQHREVKMANLEEQQRTHIEQLRTKIQRKQEESERRHQESLREISRKAFEMSVLTHTGEESFAAAGIEPYPTQKWCRACQVKIVSEVSLKSHLHGKRHQKAFLEANENRPIDRSELEAFNLLHLVDAPSELLDPQGAAEQERLRIRRRRSRKLRQRMNQRAAQFSKELEQLKSTIPESPNRSQIQKLVKEARRFVSLPDSGPWVTTRVQAMEKTLNAFLRCLSVTPKDKFLPQPTTVNGSVRSGTAVSVDQIVCTSLGLLPVLTSLLGLMCSQRPSGTQLVPDKTYQLAAEVLRAVCQSCSEACRRMVCGNDIAVLVDCLVVRFSPPVTSSRPLGTVVTKDDPVDGDSGYTVAINPCTLAVMHSFTCIINQVVEDWYSNPPSAATSGVDIQRIQDLLGYIVSSGLVDLLAARLSSPRQANWLLRIGSPGKNGPNQFIDQSQQITLATIALLTCLVRLLGCIPSTCPTKARSTQTTLQTATHQQSEVSSTTGSSVVRVPAIPLSVDETSSYSVSSASRATDASTPPTSSSPRGNNVCVRGTSASSRDTVMGSSTCSYQATTADSTTPITADSTKLLETVIDTEMFGLIPLLYGLLLDPSSRPAQPGMVDSGGGKNEQRKAPGKPTTPGSARSADRKSKLGSATDTKTSAEQSPFRNPAVGQIALQALRLINSFAMVNRPALQTIVSGELTSLLIRHILLALLTRCLCEPPSNTVNVPTGLEVDTTDKVPRKRKVTAESKLSVPTAPSRRRPDDPEDLRELIPSGARAAVVRAVSNTAKSGIDLYGLPDWANENVTPESQPSTLKSVTSLDHMLPSQQLTDAVLHEAILCAGHVCALHFDNQTSLQSGPPPTLLQRLVALPFDYFSQRPLTDILYPTLIAFCYEHPTNSAVLEAELSPTLLANYIEERLLERTMDALSDTDTRILASSEATDLRFRFEYRFPVSKWEAAKAYFVR</sequence>
<protein>
    <submittedName>
        <fullName evidence="5">S phase cyclin A-associated protein in the endoplasmic reticulum</fullName>
    </submittedName>
</protein>
<dbReference type="PANTHER" id="PTHR31434">
    <property type="entry name" value="S PHASE CYCLIN A-ASSOCIATED PROTEIN IN THE ENDOPLASMIC RETICULUM"/>
    <property type="match status" value="1"/>
</dbReference>
<feature type="region of interest" description="Disordered" evidence="2">
    <location>
        <begin position="655"/>
        <end position="695"/>
    </location>
</feature>
<dbReference type="CDD" id="cd22265">
    <property type="entry name" value="UDM1_RNF168"/>
    <property type="match status" value="1"/>
</dbReference>
<dbReference type="OrthoDB" id="71500at2759"/>
<keyword evidence="6" id="KW-1185">Reference proteome</keyword>
<dbReference type="Pfam" id="PF12874">
    <property type="entry name" value="zf-met"/>
    <property type="match status" value="1"/>
</dbReference>
<evidence type="ECO:0000256" key="2">
    <source>
        <dbReference type="SAM" id="MobiDB-lite"/>
    </source>
</evidence>
<comment type="caution">
    <text evidence="5">The sequence shown here is derived from an EMBL/GenBank/DDBJ whole genome shotgun (WGS) entry which is preliminary data.</text>
</comment>
<feature type="coiled-coil region" evidence="1">
    <location>
        <begin position="830"/>
        <end position="858"/>
    </location>
</feature>
<feature type="domain" description="C2H2-type" evidence="3">
    <location>
        <begin position="1034"/>
        <end position="1057"/>
    </location>
</feature>
<evidence type="ECO:0000256" key="1">
    <source>
        <dbReference type="SAM" id="Coils"/>
    </source>
</evidence>
<keyword evidence="1" id="KW-0175">Coiled coil</keyword>